<protein>
    <submittedName>
        <fullName evidence="3">Uncharacterized protein</fullName>
    </submittedName>
</protein>
<evidence type="ECO:0000259" key="2">
    <source>
        <dbReference type="Pfam" id="PF22622"/>
    </source>
</evidence>
<sequence length="301" mass="32782">MPAVDLSELPTTESRITYNKRDLLIYACGIGEEDFRYTYELNKDFQAFPSIPVVLGGYSQDVTDFSKRAGGGFNVPGVKLDLTKLLDGERMIELYNPLPLESKGELIARGRTTGVYDIGKACIMESETVISDASGKKYAKIIGRAFFRDAGGFGGPAPPKPPPEATPPKTPAHKVVVTPTRVEQAQLYRLSSDYNPLHIDPVFSGKVGFKVPILHGLCSYAQGVRAVLQAYGENDGRRLVSYRTRFTHPVLPGQTLSTELWKVKEDAETITVAFQSTIKEIGKVALGGGVAVLKKSSSPKL</sequence>
<organism evidence="3 4">
    <name type="scientific">Synchytrium microbalum</name>
    <dbReference type="NCBI Taxonomy" id="1806994"/>
    <lineage>
        <taxon>Eukaryota</taxon>
        <taxon>Fungi</taxon>
        <taxon>Fungi incertae sedis</taxon>
        <taxon>Chytridiomycota</taxon>
        <taxon>Chytridiomycota incertae sedis</taxon>
        <taxon>Chytridiomycetes</taxon>
        <taxon>Synchytriales</taxon>
        <taxon>Synchytriaceae</taxon>
        <taxon>Synchytrium</taxon>
    </lineage>
</organism>
<dbReference type="Proteomes" id="UP000319731">
    <property type="component" value="Unassembled WGS sequence"/>
</dbReference>
<dbReference type="AlphaFoldDB" id="A0A507C024"/>
<feature type="domain" description="MaoC-like" evidence="1">
    <location>
        <begin position="167"/>
        <end position="273"/>
    </location>
</feature>
<dbReference type="GO" id="GO:0006635">
    <property type="term" value="P:fatty acid beta-oxidation"/>
    <property type="evidence" value="ECO:0007669"/>
    <property type="project" value="TreeGrafter"/>
</dbReference>
<dbReference type="OrthoDB" id="60204at2759"/>
<gene>
    <name evidence="3" type="ORF">SmJEL517_g02601</name>
</gene>
<evidence type="ECO:0000259" key="1">
    <source>
        <dbReference type="Pfam" id="PF01575"/>
    </source>
</evidence>
<dbReference type="PANTHER" id="PTHR13078">
    <property type="entry name" value="PEROXISOMAL MULTIFUNCTIONAL ENZYME TYPE 2-RELATED"/>
    <property type="match status" value="1"/>
</dbReference>
<dbReference type="InterPro" id="IPR002539">
    <property type="entry name" value="MaoC-like_dom"/>
</dbReference>
<comment type="caution">
    <text evidence="3">The sequence shown here is derived from an EMBL/GenBank/DDBJ whole genome shotgun (WGS) entry which is preliminary data.</text>
</comment>
<proteinExistence type="predicted"/>
<reference evidence="3 4" key="1">
    <citation type="journal article" date="2019" name="Sci. Rep.">
        <title>Comparative genomics of chytrid fungi reveal insights into the obligate biotrophic and pathogenic lifestyle of Synchytrium endobioticum.</title>
        <authorList>
            <person name="van de Vossenberg B.T.L.H."/>
            <person name="Warris S."/>
            <person name="Nguyen H.D.T."/>
            <person name="van Gent-Pelzer M.P.E."/>
            <person name="Joly D.L."/>
            <person name="van de Geest H.C."/>
            <person name="Bonants P.J.M."/>
            <person name="Smith D.S."/>
            <person name="Levesque C.A."/>
            <person name="van der Lee T.A.J."/>
        </authorList>
    </citation>
    <scope>NUCLEOTIDE SEQUENCE [LARGE SCALE GENOMIC DNA]</scope>
    <source>
        <strain evidence="3 4">JEL517</strain>
    </source>
</reference>
<name>A0A507C024_9FUNG</name>
<dbReference type="Gene3D" id="3.10.129.10">
    <property type="entry name" value="Hotdog Thioesterase"/>
    <property type="match status" value="1"/>
</dbReference>
<dbReference type="InterPro" id="IPR029069">
    <property type="entry name" value="HotDog_dom_sf"/>
</dbReference>
<dbReference type="GeneID" id="42003826"/>
<evidence type="ECO:0000313" key="4">
    <source>
        <dbReference type="Proteomes" id="UP000319731"/>
    </source>
</evidence>
<dbReference type="Pfam" id="PF01575">
    <property type="entry name" value="MaoC_dehydratas"/>
    <property type="match status" value="1"/>
</dbReference>
<dbReference type="GO" id="GO:0044594">
    <property type="term" value="F:17-beta-hydroxysteroid dehydrogenase (NAD+) activity"/>
    <property type="evidence" value="ECO:0007669"/>
    <property type="project" value="TreeGrafter"/>
</dbReference>
<dbReference type="GO" id="GO:0003857">
    <property type="term" value="F:(3S)-3-hydroxyacyl-CoA dehydrogenase (NAD+) activity"/>
    <property type="evidence" value="ECO:0007669"/>
    <property type="project" value="TreeGrafter"/>
</dbReference>
<dbReference type="EMBL" id="QEAO01000011">
    <property type="protein sequence ID" value="TPX34880.1"/>
    <property type="molecule type" value="Genomic_DNA"/>
</dbReference>
<dbReference type="CDD" id="cd03448">
    <property type="entry name" value="HDE_HSD"/>
    <property type="match status" value="1"/>
</dbReference>
<dbReference type="RefSeq" id="XP_031025518.1">
    <property type="nucleotide sequence ID" value="XM_031168529.1"/>
</dbReference>
<dbReference type="GO" id="GO:0005777">
    <property type="term" value="C:peroxisome"/>
    <property type="evidence" value="ECO:0007669"/>
    <property type="project" value="TreeGrafter"/>
</dbReference>
<dbReference type="SUPFAM" id="SSF54637">
    <property type="entry name" value="Thioesterase/thiol ester dehydrase-isomerase"/>
    <property type="match status" value="2"/>
</dbReference>
<evidence type="ECO:0000313" key="3">
    <source>
        <dbReference type="EMBL" id="TPX34880.1"/>
    </source>
</evidence>
<dbReference type="STRING" id="1806994.A0A507C024"/>
<accession>A0A507C024</accession>
<dbReference type="GO" id="GO:0004300">
    <property type="term" value="F:enoyl-CoA hydratase activity"/>
    <property type="evidence" value="ECO:0007669"/>
    <property type="project" value="TreeGrafter"/>
</dbReference>
<dbReference type="PANTHER" id="PTHR13078:SF57">
    <property type="entry name" value="DEHYDRATASE, PUTATIVE (AFU_ORTHOLOGUE AFUA_5G00640)-RELATED"/>
    <property type="match status" value="1"/>
</dbReference>
<dbReference type="Pfam" id="PF22622">
    <property type="entry name" value="MFE-2_hydrat-2_N"/>
    <property type="match status" value="1"/>
</dbReference>
<keyword evidence="4" id="KW-1185">Reference proteome</keyword>
<feature type="domain" description="Peroxisomal multifunctional enzyme type 2-like N-terminal" evidence="2">
    <location>
        <begin position="17"/>
        <end position="140"/>
    </location>
</feature>
<dbReference type="InterPro" id="IPR054357">
    <property type="entry name" value="MFE-2_N"/>
</dbReference>